<organism evidence="5 6">
    <name type="scientific">Linnemannia gamsii</name>
    <dbReference type="NCBI Taxonomy" id="64522"/>
    <lineage>
        <taxon>Eukaryota</taxon>
        <taxon>Fungi</taxon>
        <taxon>Fungi incertae sedis</taxon>
        <taxon>Mucoromycota</taxon>
        <taxon>Mortierellomycotina</taxon>
        <taxon>Mortierellomycetes</taxon>
        <taxon>Mortierellales</taxon>
        <taxon>Mortierellaceae</taxon>
        <taxon>Linnemannia</taxon>
    </lineage>
</organism>
<gene>
    <name evidence="5" type="primary">DCAF7</name>
    <name evidence="5" type="ORF">BGZ96_012749</name>
</gene>
<protein>
    <submittedName>
        <fullName evidence="5">Ddb1 and cul4 associated factor 7</fullName>
    </submittedName>
</protein>
<dbReference type="PANTHER" id="PTHR19919">
    <property type="entry name" value="WD REPEAT CONTAINING PROTEIN"/>
    <property type="match status" value="1"/>
</dbReference>
<reference evidence="5 6" key="1">
    <citation type="journal article" date="2020" name="Fungal Divers.">
        <title>Resolving the Mortierellaceae phylogeny through synthesis of multi-gene phylogenetics and phylogenomics.</title>
        <authorList>
            <person name="Vandepol N."/>
            <person name="Liber J."/>
            <person name="Desiro A."/>
            <person name="Na H."/>
            <person name="Kennedy M."/>
            <person name="Barry K."/>
            <person name="Grigoriev I.V."/>
            <person name="Miller A.N."/>
            <person name="O'Donnell K."/>
            <person name="Stajich J.E."/>
            <person name="Bonito G."/>
        </authorList>
    </citation>
    <scope>NUCLEOTIDE SEQUENCE [LARGE SCALE GENOMIC DNA]</scope>
    <source>
        <strain evidence="5 6">AD045</strain>
    </source>
</reference>
<sequence length="448" mass="49066">MASPLNASGPASFGQGYSLSASSSPSSPSASTPIPPPISRQQQQRKEILNYSAPWPVYGLDWSNQPTEREALRLAVGSFIEDGSNKIQIITLPEFAGIEERDYNPNSMSDWVPIAETNHQQYPVTKIKWEPYKGGHRSFDLLATTGDYLRLWELKEDTETTTSGNNTIGRRPAHGFQQQLAQRAVLANTKANFCAPLTSFDWNTYDPALIVTSSIDTTCTVWNVETNQAKTQLIAHDKEVYDVTFAGNNADIFASVGADGSVRMFDLRALEHSTIIYETTASSPTMSGPSPSLQTGAQSVPLVRLAFNKLDTNYLSTFHMDSSSVQILDIRVPGIPVSELRGHKGALNCMAWSPIGSTEIATGSDDHQVFIWEVNPSRQDREELDYHHSKSTSNSTAKSPVPSPTTRVLNEPFRAANVGGEVNQLAWSSASPDWIAVGFGRTVQALRL</sequence>
<dbReference type="InterPro" id="IPR015943">
    <property type="entry name" value="WD40/YVTN_repeat-like_dom_sf"/>
</dbReference>
<accession>A0ABQ7JQ62</accession>
<feature type="compositionally biased region" description="Low complexity" evidence="4">
    <location>
        <begin position="18"/>
        <end position="32"/>
    </location>
</feature>
<evidence type="ECO:0000256" key="1">
    <source>
        <dbReference type="ARBA" id="ARBA00022574"/>
    </source>
</evidence>
<dbReference type="SMART" id="SM00320">
    <property type="entry name" value="WD40"/>
    <property type="match status" value="3"/>
</dbReference>
<name>A0ABQ7JQ62_9FUNG</name>
<dbReference type="InterPro" id="IPR036322">
    <property type="entry name" value="WD40_repeat_dom_sf"/>
</dbReference>
<dbReference type="SUPFAM" id="SSF50978">
    <property type="entry name" value="WD40 repeat-like"/>
    <property type="match status" value="1"/>
</dbReference>
<dbReference type="Proteomes" id="UP001194696">
    <property type="component" value="Unassembled WGS sequence"/>
</dbReference>
<proteinExistence type="predicted"/>
<keyword evidence="6" id="KW-1185">Reference proteome</keyword>
<evidence type="ECO:0000313" key="6">
    <source>
        <dbReference type="Proteomes" id="UP001194696"/>
    </source>
</evidence>
<keyword evidence="1 3" id="KW-0853">WD repeat</keyword>
<feature type="repeat" description="WD" evidence="3">
    <location>
        <begin position="233"/>
        <end position="275"/>
    </location>
</feature>
<dbReference type="EMBL" id="JAAAIM010000987">
    <property type="protein sequence ID" value="KAG0282879.1"/>
    <property type="molecule type" value="Genomic_DNA"/>
</dbReference>
<dbReference type="Pfam" id="PF00400">
    <property type="entry name" value="WD40"/>
    <property type="match status" value="2"/>
</dbReference>
<feature type="repeat" description="WD" evidence="3">
    <location>
        <begin position="340"/>
        <end position="382"/>
    </location>
</feature>
<dbReference type="Gene3D" id="2.130.10.10">
    <property type="entry name" value="YVTN repeat-like/Quinoprotein amine dehydrogenase"/>
    <property type="match status" value="2"/>
</dbReference>
<evidence type="ECO:0000256" key="2">
    <source>
        <dbReference type="ARBA" id="ARBA00022737"/>
    </source>
</evidence>
<evidence type="ECO:0000313" key="5">
    <source>
        <dbReference type="EMBL" id="KAG0282879.1"/>
    </source>
</evidence>
<dbReference type="PROSITE" id="PS50082">
    <property type="entry name" value="WD_REPEATS_2"/>
    <property type="match status" value="2"/>
</dbReference>
<dbReference type="InterPro" id="IPR019775">
    <property type="entry name" value="WD40_repeat_CS"/>
</dbReference>
<dbReference type="InterPro" id="IPR045159">
    <property type="entry name" value="DCAF7-like"/>
</dbReference>
<dbReference type="InterPro" id="IPR001680">
    <property type="entry name" value="WD40_rpt"/>
</dbReference>
<feature type="compositionally biased region" description="Polar residues" evidence="4">
    <location>
        <begin position="391"/>
        <end position="406"/>
    </location>
</feature>
<evidence type="ECO:0000256" key="4">
    <source>
        <dbReference type="SAM" id="MobiDB-lite"/>
    </source>
</evidence>
<dbReference type="PROSITE" id="PS50294">
    <property type="entry name" value="WD_REPEATS_REGION"/>
    <property type="match status" value="1"/>
</dbReference>
<keyword evidence="2" id="KW-0677">Repeat</keyword>
<dbReference type="PROSITE" id="PS00678">
    <property type="entry name" value="WD_REPEATS_1"/>
    <property type="match status" value="1"/>
</dbReference>
<evidence type="ECO:0000256" key="3">
    <source>
        <dbReference type="PROSITE-ProRule" id="PRU00221"/>
    </source>
</evidence>
<feature type="region of interest" description="Disordered" evidence="4">
    <location>
        <begin position="1"/>
        <end position="44"/>
    </location>
</feature>
<feature type="region of interest" description="Disordered" evidence="4">
    <location>
        <begin position="381"/>
        <end position="406"/>
    </location>
</feature>
<comment type="caution">
    <text evidence="5">The sequence shown here is derived from an EMBL/GenBank/DDBJ whole genome shotgun (WGS) entry which is preliminary data.</text>
</comment>